<dbReference type="OrthoDB" id="6398067at2"/>
<proteinExistence type="predicted"/>
<dbReference type="Proteomes" id="UP000315312">
    <property type="component" value="Unassembled WGS sequence"/>
</dbReference>
<reference evidence="1 2" key="1">
    <citation type="journal article" date="2015" name="Stand. Genomic Sci.">
        <title>Genomic Encyclopedia of Bacterial and Archaeal Type Strains, Phase III: the genomes of soil and plant-associated and newly described type strains.</title>
        <authorList>
            <person name="Whitman W.B."/>
            <person name="Woyke T."/>
            <person name="Klenk H.P."/>
            <person name="Zhou Y."/>
            <person name="Lilburn T.G."/>
            <person name="Beck B.J."/>
            <person name="De Vos P."/>
            <person name="Vandamme P."/>
            <person name="Eisen J.A."/>
            <person name="Garrity G."/>
            <person name="Hugenholtz P."/>
            <person name="Kyrpides N.C."/>
        </authorList>
    </citation>
    <scope>NUCLEOTIDE SEQUENCE [LARGE SCALE GENOMIC DNA]</scope>
    <source>
        <strain evidence="1 2">CGMCC 1.6844</strain>
    </source>
</reference>
<dbReference type="RefSeq" id="WP_133610717.1">
    <property type="nucleotide sequence ID" value="NZ_SNZC01000006.1"/>
</dbReference>
<dbReference type="EMBL" id="VLKM01000010">
    <property type="protein sequence ID" value="TWH92973.1"/>
    <property type="molecule type" value="Genomic_DNA"/>
</dbReference>
<comment type="caution">
    <text evidence="1">The sequence shown here is derived from an EMBL/GenBank/DDBJ whole genome shotgun (WGS) entry which is preliminary data.</text>
</comment>
<gene>
    <name evidence="1" type="ORF">IP97_02296</name>
</gene>
<protein>
    <submittedName>
        <fullName evidence="1">Uncharacterized protein</fullName>
    </submittedName>
</protein>
<evidence type="ECO:0000313" key="1">
    <source>
        <dbReference type="EMBL" id="TWH92973.1"/>
    </source>
</evidence>
<name>A0A562KCM4_9FLAO</name>
<sequence>MSEIEKSITETIKTSNLSELTIDYAEVFTDSVLKDGILKDIPIVNSIVGVGKIGFAINDYLFLKKILSFLVNIKDVHQSQREKLLLKIENSEKYQKNVGEAILLIINKIDDLEKPKIIGKIFSFFLNGEIDYETFLRLSQSIEKVFLPDIDKLIQLNSGQKVDYEIQNQLFNSGLLSQTRTGDLRIGGGNEYYVNQYGITLIEILKK</sequence>
<keyword evidence="2" id="KW-1185">Reference proteome</keyword>
<organism evidence="1 2">
    <name type="scientific">Flavobacterium cheniae</name>
    <dbReference type="NCBI Taxonomy" id="295428"/>
    <lineage>
        <taxon>Bacteria</taxon>
        <taxon>Pseudomonadati</taxon>
        <taxon>Bacteroidota</taxon>
        <taxon>Flavobacteriia</taxon>
        <taxon>Flavobacteriales</taxon>
        <taxon>Flavobacteriaceae</taxon>
        <taxon>Flavobacterium</taxon>
    </lineage>
</organism>
<evidence type="ECO:0000313" key="2">
    <source>
        <dbReference type="Proteomes" id="UP000315312"/>
    </source>
</evidence>
<dbReference type="AlphaFoldDB" id="A0A562KCM4"/>
<accession>A0A562KCM4</accession>